<dbReference type="RefSeq" id="WP_147670152.1">
    <property type="nucleotide sequence ID" value="NZ_CP120678.1"/>
</dbReference>
<reference evidence="1" key="1">
    <citation type="submission" date="2023-03" db="EMBL/GenBank/DDBJ databases">
        <title>Selenobaculum gbiensis gen. nov. sp. nov., a new bacterium isolated from the gut microbiota of IBD patient.</title>
        <authorList>
            <person name="Yeo S."/>
            <person name="Park H."/>
            <person name="Huh C.S."/>
        </authorList>
    </citation>
    <scope>NUCLEOTIDE SEQUENCE</scope>
    <source>
        <strain evidence="1">ICN-92133</strain>
    </source>
</reference>
<accession>A0A9Y2ETR7</accession>
<dbReference type="Proteomes" id="UP001243623">
    <property type="component" value="Chromosome"/>
</dbReference>
<organism evidence="1 2">
    <name type="scientific">Selenobaculum gibii</name>
    <dbReference type="NCBI Taxonomy" id="3054208"/>
    <lineage>
        <taxon>Bacteria</taxon>
        <taxon>Bacillati</taxon>
        <taxon>Bacillota</taxon>
        <taxon>Negativicutes</taxon>
        <taxon>Selenomonadales</taxon>
        <taxon>Selenomonadaceae</taxon>
        <taxon>Selenobaculum</taxon>
    </lineage>
</organism>
<dbReference type="Pfam" id="PF14070">
    <property type="entry name" value="YjfB_motility"/>
    <property type="match status" value="1"/>
</dbReference>
<dbReference type="KEGG" id="sgbi:P3F81_10800"/>
<gene>
    <name evidence="1" type="ORF">P3F81_10800</name>
</gene>
<evidence type="ECO:0000313" key="1">
    <source>
        <dbReference type="EMBL" id="WIW70370.1"/>
    </source>
</evidence>
<evidence type="ECO:0000313" key="2">
    <source>
        <dbReference type="Proteomes" id="UP001243623"/>
    </source>
</evidence>
<proteinExistence type="predicted"/>
<name>A0A9Y2ETR7_9FIRM</name>
<dbReference type="AlphaFoldDB" id="A0A9Y2ETR7"/>
<protein>
    <submittedName>
        <fullName evidence="1">YjfB family protein</fullName>
    </submittedName>
</protein>
<dbReference type="EMBL" id="CP120678">
    <property type="protein sequence ID" value="WIW70370.1"/>
    <property type="molecule type" value="Genomic_DNA"/>
</dbReference>
<dbReference type="InterPro" id="IPR025906">
    <property type="entry name" value="YjfB_motility"/>
</dbReference>
<keyword evidence="2" id="KW-1185">Reference proteome</keyword>
<sequence length="63" mass="6588">MDTMSIAAMSVGMSNQKVAQDMGTSVLKMAMGSAESTADMLNSVMAEQHAAQPYLGSNFDIIA</sequence>